<reference evidence="3 4" key="1">
    <citation type="submission" date="2021-01" db="EMBL/GenBank/DDBJ databases">
        <title>Whole genome shotgun sequence of Actinoplanes couchii NBRC 106145.</title>
        <authorList>
            <person name="Komaki H."/>
            <person name="Tamura T."/>
        </authorList>
    </citation>
    <scope>NUCLEOTIDE SEQUENCE [LARGE SCALE GENOMIC DNA]</scope>
    <source>
        <strain evidence="3 4">NBRC 106145</strain>
    </source>
</reference>
<dbReference type="Proteomes" id="UP000612282">
    <property type="component" value="Unassembled WGS sequence"/>
</dbReference>
<evidence type="ECO:0000256" key="1">
    <source>
        <dbReference type="SAM" id="MobiDB-lite"/>
    </source>
</evidence>
<evidence type="ECO:0000256" key="2">
    <source>
        <dbReference type="SAM" id="SignalP"/>
    </source>
</evidence>
<dbReference type="PROSITE" id="PS51318">
    <property type="entry name" value="TAT"/>
    <property type="match status" value="1"/>
</dbReference>
<dbReference type="InterPro" id="IPR006311">
    <property type="entry name" value="TAT_signal"/>
</dbReference>
<accession>A0ABQ3XE73</accession>
<name>A0ABQ3XE73_9ACTN</name>
<sequence length="108" mass="11350">MVRRRDLLAVMATVGASATLPAAATATAATATAPAGGSAAEDVPFGRSPTAAFPRNGSPIRSWPPATTTGRPGCWFRHWPDGPTPLPDRMRWRPAGPPALMPWPTDCF</sequence>
<evidence type="ECO:0008006" key="5">
    <source>
        <dbReference type="Google" id="ProtNLM"/>
    </source>
</evidence>
<keyword evidence="4" id="KW-1185">Reference proteome</keyword>
<evidence type="ECO:0000313" key="3">
    <source>
        <dbReference type="EMBL" id="GID56776.1"/>
    </source>
</evidence>
<feature type="compositionally biased region" description="Low complexity" evidence="1">
    <location>
        <begin position="31"/>
        <end position="40"/>
    </location>
</feature>
<protein>
    <recommendedName>
        <fullName evidence="5">Secreted protein</fullName>
    </recommendedName>
</protein>
<feature type="region of interest" description="Disordered" evidence="1">
    <location>
        <begin position="31"/>
        <end position="108"/>
    </location>
</feature>
<organism evidence="3 4">
    <name type="scientific">Actinoplanes couchii</name>
    <dbReference type="NCBI Taxonomy" id="403638"/>
    <lineage>
        <taxon>Bacteria</taxon>
        <taxon>Bacillati</taxon>
        <taxon>Actinomycetota</taxon>
        <taxon>Actinomycetes</taxon>
        <taxon>Micromonosporales</taxon>
        <taxon>Micromonosporaceae</taxon>
        <taxon>Actinoplanes</taxon>
    </lineage>
</organism>
<dbReference type="EMBL" id="BOMG01000063">
    <property type="protein sequence ID" value="GID56776.1"/>
    <property type="molecule type" value="Genomic_DNA"/>
</dbReference>
<feature type="chain" id="PRO_5046536889" description="Secreted protein" evidence="2">
    <location>
        <begin position="23"/>
        <end position="108"/>
    </location>
</feature>
<keyword evidence="2" id="KW-0732">Signal</keyword>
<gene>
    <name evidence="3" type="ORF">Aco03nite_051800</name>
</gene>
<evidence type="ECO:0000313" key="4">
    <source>
        <dbReference type="Proteomes" id="UP000612282"/>
    </source>
</evidence>
<feature type="signal peptide" evidence="2">
    <location>
        <begin position="1"/>
        <end position="22"/>
    </location>
</feature>
<comment type="caution">
    <text evidence="3">The sequence shown here is derived from an EMBL/GenBank/DDBJ whole genome shotgun (WGS) entry which is preliminary data.</text>
</comment>
<proteinExistence type="predicted"/>